<dbReference type="GO" id="GO:0016757">
    <property type="term" value="F:glycosyltransferase activity"/>
    <property type="evidence" value="ECO:0007669"/>
    <property type="project" value="UniProtKB-KW"/>
</dbReference>
<dbReference type="InterPro" id="IPR001173">
    <property type="entry name" value="Glyco_trans_2-like"/>
</dbReference>
<organism evidence="2 3">
    <name type="scientific">Candidatus Mucispirillum faecigallinarum</name>
    <dbReference type="NCBI Taxonomy" id="2838699"/>
    <lineage>
        <taxon>Bacteria</taxon>
        <taxon>Pseudomonadati</taxon>
        <taxon>Deferribacterota</taxon>
        <taxon>Deferribacteres</taxon>
        <taxon>Deferribacterales</taxon>
        <taxon>Mucispirillaceae</taxon>
        <taxon>Mucispirillum</taxon>
    </lineage>
</organism>
<dbReference type="EC" id="2.4.-.-" evidence="2"/>
<dbReference type="Gene3D" id="3.90.550.10">
    <property type="entry name" value="Spore Coat Polysaccharide Biosynthesis Protein SpsA, Chain A"/>
    <property type="match status" value="1"/>
</dbReference>
<dbReference type="PANTHER" id="PTHR43685:SF13">
    <property type="entry name" value="O ANTIGEN BIOSYNTHESIS RHAMNOSYLTRANSFERASE RFBN"/>
    <property type="match status" value="1"/>
</dbReference>
<evidence type="ECO:0000313" key="3">
    <source>
        <dbReference type="Proteomes" id="UP000824176"/>
    </source>
</evidence>
<dbReference type="InterPro" id="IPR050834">
    <property type="entry name" value="Glycosyltransf_2"/>
</dbReference>
<gene>
    <name evidence="2" type="ORF">H9804_07140</name>
</gene>
<keyword evidence="2" id="KW-0328">Glycosyltransferase</keyword>
<dbReference type="Proteomes" id="UP000824176">
    <property type="component" value="Unassembled WGS sequence"/>
</dbReference>
<evidence type="ECO:0000313" key="2">
    <source>
        <dbReference type="EMBL" id="HIZ89703.1"/>
    </source>
</evidence>
<sequence>MSYIIIIPTYNAEKEGIENLLKSIKEQTLSPDKICIIDSSSTDNTVAICKKYGCDINIIKKESFNHGLTRQIGIDNNKNYDYAVLMTQDILLKDKNTLEILLSSFNEENVSIAYGRQLTCKNSSFLEKVSRQFNYPANSIIKSKDDIGKYGISTAFCSDSFAAYKISDLLSIGGFPKTDFAEDMLAAAKIILAGKKVYYNAKAEVYHSHPYSISAEYKRGKAIGRMHKENKWLINTFGKAENKGKELLKTLPFHKKILYILQALPKLAGYKSEFFSINR</sequence>
<dbReference type="PANTHER" id="PTHR43685">
    <property type="entry name" value="GLYCOSYLTRANSFERASE"/>
    <property type="match status" value="1"/>
</dbReference>
<reference evidence="2" key="2">
    <citation type="submission" date="2021-04" db="EMBL/GenBank/DDBJ databases">
        <authorList>
            <person name="Gilroy R."/>
        </authorList>
    </citation>
    <scope>NUCLEOTIDE SEQUENCE</scope>
    <source>
        <strain evidence="2">ChiW4-1371</strain>
    </source>
</reference>
<proteinExistence type="predicted"/>
<dbReference type="SUPFAM" id="SSF53448">
    <property type="entry name" value="Nucleotide-diphospho-sugar transferases"/>
    <property type="match status" value="1"/>
</dbReference>
<accession>A0A9D2GTD6</accession>
<dbReference type="CDD" id="cd00761">
    <property type="entry name" value="Glyco_tranf_GTA_type"/>
    <property type="match status" value="1"/>
</dbReference>
<protein>
    <submittedName>
        <fullName evidence="2">Glycosyltransferase</fullName>
        <ecNumber evidence="2">2.4.-.-</ecNumber>
    </submittedName>
</protein>
<dbReference type="GO" id="GO:0044010">
    <property type="term" value="P:single-species biofilm formation"/>
    <property type="evidence" value="ECO:0007669"/>
    <property type="project" value="TreeGrafter"/>
</dbReference>
<evidence type="ECO:0000259" key="1">
    <source>
        <dbReference type="Pfam" id="PF00535"/>
    </source>
</evidence>
<keyword evidence="2" id="KW-0808">Transferase</keyword>
<name>A0A9D2GTD6_9BACT</name>
<dbReference type="AlphaFoldDB" id="A0A9D2GTD6"/>
<dbReference type="Pfam" id="PF00535">
    <property type="entry name" value="Glycos_transf_2"/>
    <property type="match status" value="1"/>
</dbReference>
<dbReference type="EMBL" id="DXAQ01000111">
    <property type="protein sequence ID" value="HIZ89703.1"/>
    <property type="molecule type" value="Genomic_DNA"/>
</dbReference>
<feature type="domain" description="Glycosyltransferase 2-like" evidence="1">
    <location>
        <begin position="5"/>
        <end position="168"/>
    </location>
</feature>
<reference evidence="2" key="1">
    <citation type="journal article" date="2021" name="PeerJ">
        <title>Extensive microbial diversity within the chicken gut microbiome revealed by metagenomics and culture.</title>
        <authorList>
            <person name="Gilroy R."/>
            <person name="Ravi A."/>
            <person name="Getino M."/>
            <person name="Pursley I."/>
            <person name="Horton D.L."/>
            <person name="Alikhan N.F."/>
            <person name="Baker D."/>
            <person name="Gharbi K."/>
            <person name="Hall N."/>
            <person name="Watson M."/>
            <person name="Adriaenssens E.M."/>
            <person name="Foster-Nyarko E."/>
            <person name="Jarju S."/>
            <person name="Secka A."/>
            <person name="Antonio M."/>
            <person name="Oren A."/>
            <person name="Chaudhuri R.R."/>
            <person name="La Ragione R."/>
            <person name="Hildebrand F."/>
            <person name="Pallen M.J."/>
        </authorList>
    </citation>
    <scope>NUCLEOTIDE SEQUENCE</scope>
    <source>
        <strain evidence="2">ChiW4-1371</strain>
    </source>
</reference>
<dbReference type="InterPro" id="IPR029044">
    <property type="entry name" value="Nucleotide-diphossugar_trans"/>
</dbReference>
<comment type="caution">
    <text evidence="2">The sequence shown here is derived from an EMBL/GenBank/DDBJ whole genome shotgun (WGS) entry which is preliminary data.</text>
</comment>